<feature type="region of interest" description="Disordered" evidence="9">
    <location>
        <begin position="1016"/>
        <end position="1057"/>
    </location>
</feature>
<evidence type="ECO:0000256" key="4">
    <source>
        <dbReference type="ARBA" id="ARBA00060405"/>
    </source>
</evidence>
<dbReference type="KEGG" id="lcf:108880310"/>
<dbReference type="PANTHER" id="PTHR15048">
    <property type="entry name" value="STARCH-BINDING DOMAIN-CONTAINING PROTEIN 1"/>
    <property type="match status" value="1"/>
</dbReference>
<feature type="compositionally biased region" description="Basic and acidic residues" evidence="9">
    <location>
        <begin position="66"/>
        <end position="78"/>
    </location>
</feature>
<dbReference type="SMART" id="SM01065">
    <property type="entry name" value="CBM_2"/>
    <property type="match status" value="1"/>
</dbReference>
<protein>
    <recommendedName>
        <fullName evidence="6">Starch-binding domain-containing protein 1</fullName>
    </recommendedName>
    <alternativeName>
        <fullName evidence="7">Genethonin-1</fullName>
    </alternativeName>
    <alternativeName>
        <fullName evidence="8">Glycophagy cargo receptor stbd1</fullName>
    </alternativeName>
</protein>
<sequence length="1178" mass="131356">MSLKNSNAVALERRMDLASFFCMIGRHGPAVALAVIAMVSVLAGFIIYRTVRGKRRKATTAAAADSDSKSPEPERDTSVIRSGQEPSPEESYSSVQSTDVSDEDSSDMKEEADQFHSDLKIRHRRAAADTLAAEKKPPPYSSPKSVIQIPDSQHTTSDDTDEMTVVQDSYKVAESFAEEASYYLQCDTYKEMEMEDAGECHQGATDDTIKEVIEEVHDKDRCLKEPELIIDESHEEEGKVFKAEDQEDENVTIDKDVSDEKTRQGEENFLCASSNQLCFEDTPCMSEIVNDDRLQDNKTALEANSVESNLEEPAIHIEDVPVIFIGYGKHEEFEEESHHPDSIDYVNYSSNHFSPEEEKKNEGEKAEEEYVDQQFIPQQDETWSLTSEQEPNLPSSQQDKCHYMIDKVIPPIRDSDWDDDGGLAGEVTDQDADEDHVVAEFDAHPQYSDKQQVQTEQKDENGLLHNQEDGVLAIVADQAKEKMLSSDDNVSCFEECDSSSVVPGPTLHCLNEPVKVDNLDDHLSGVNTDANAQISSTADFLDLSLDSQQPQNKVKDEEIAPSLDKDLDPTIIGSDLPSLKKEIQFGKNETGAVAVLAEENIDLHVPPCYEDQQIDQMVNNEATDKTSVSASPDTVTCDAEIIIGPVMTVSHPHVSCYKDQETIQMTNEGFDKSSAVAGPDSIENVTAYVMGEEMSCPNLPSICQDLKSDHVEINETFDEMRGISATDAVVCDNASISSPVMPEEISRPDMLSFSQDQHSDQMLNNEDFSEFTISAAPVMTEDLDLPMYQTLLPSFKQSELRDNGKDSMLSPGVGEESGISSMTVSPDLQDAVNEFSMSTENMVFPVNDPHTQETTEAQNSLFADDAAISVTNKNTAGMVFAPYPFHLFQQPHSEYTNGTKFESFAANEDMFGHEIEDSYYREMEQFLAQIAASKISLADELKKQTDVKAVVEVVEIKEKREGVSIAKKVETEAEKEKEEDHEKTEISIMEATMDNNEWITDSNYQVLPWMNLSATSSAQDHTKTDQPPTEDRQHSPSLTDASCIDTDTPPSTEVKQTSTLSLVDENTENSKKVVAVQPMPQNVNVTFRIHYLTHSPYQTVAVTGDQQELGNWKEFIPLERAKDGHWATVVSLPAESHVEWKFVVVDKGEVCRWEECGNRLLDTGYGDDMIVHKWWGFL</sequence>
<evidence type="ECO:0000259" key="11">
    <source>
        <dbReference type="PROSITE" id="PS51166"/>
    </source>
</evidence>
<dbReference type="GO" id="GO:2001069">
    <property type="term" value="F:glycogen binding"/>
    <property type="evidence" value="ECO:0007669"/>
    <property type="project" value="InterPro"/>
</dbReference>
<gene>
    <name evidence="13" type="primary">stbd1</name>
</gene>
<proteinExistence type="predicted"/>
<evidence type="ECO:0000256" key="7">
    <source>
        <dbReference type="ARBA" id="ARBA00075794"/>
    </source>
</evidence>
<evidence type="ECO:0000256" key="8">
    <source>
        <dbReference type="ARBA" id="ARBA00076001"/>
    </source>
</evidence>
<organism evidence="12 13">
    <name type="scientific">Lates calcarifer</name>
    <name type="common">Barramundi</name>
    <name type="synonym">Holocentrus calcarifer</name>
    <dbReference type="NCBI Taxonomy" id="8187"/>
    <lineage>
        <taxon>Eukaryota</taxon>
        <taxon>Metazoa</taxon>
        <taxon>Chordata</taxon>
        <taxon>Craniata</taxon>
        <taxon>Vertebrata</taxon>
        <taxon>Euteleostomi</taxon>
        <taxon>Actinopterygii</taxon>
        <taxon>Neopterygii</taxon>
        <taxon>Teleostei</taxon>
        <taxon>Neoteleostei</taxon>
        <taxon>Acanthomorphata</taxon>
        <taxon>Carangaria</taxon>
        <taxon>Carangaria incertae sedis</taxon>
        <taxon>Centropomidae</taxon>
        <taxon>Lates</taxon>
    </lineage>
</organism>
<dbReference type="SUPFAM" id="SSF49452">
    <property type="entry name" value="Starch-binding domain-like"/>
    <property type="match status" value="1"/>
</dbReference>
<dbReference type="InterPro" id="IPR034838">
    <property type="entry name" value="CBM20_genethonin_1"/>
</dbReference>
<dbReference type="AlphaFoldDB" id="A0AAJ7PIX7"/>
<dbReference type="Proteomes" id="UP000694890">
    <property type="component" value="Linkage group LG9"/>
</dbReference>
<dbReference type="FunFam" id="2.60.40.10:FF:000552">
    <property type="entry name" value="Related to glucoamylase"/>
    <property type="match status" value="1"/>
</dbReference>
<dbReference type="InterPro" id="IPR013783">
    <property type="entry name" value="Ig-like_fold"/>
</dbReference>
<feature type="compositionally biased region" description="Polar residues" evidence="9">
    <location>
        <begin position="79"/>
        <end position="99"/>
    </location>
</feature>
<evidence type="ECO:0000256" key="2">
    <source>
        <dbReference type="ARBA" id="ARBA00024012"/>
    </source>
</evidence>
<feature type="region of interest" description="Disordered" evidence="9">
    <location>
        <begin position="57"/>
        <end position="161"/>
    </location>
</feature>
<dbReference type="GeneID" id="108880310"/>
<name>A0AAJ7PIX7_LATCA</name>
<comment type="function">
    <text evidence="3">Acts as a cargo receptor for glycogen. Delivers its cargo to an autophagic pathway called glycophagy, resulting in the transport of glycogen to lysosomes.</text>
</comment>
<dbReference type="Gene3D" id="2.60.40.10">
    <property type="entry name" value="Immunoglobulins"/>
    <property type="match status" value="1"/>
</dbReference>
<feature type="compositionally biased region" description="Basic and acidic residues" evidence="9">
    <location>
        <begin position="354"/>
        <end position="364"/>
    </location>
</feature>
<comment type="subcellular location">
    <subcellularLocation>
        <location evidence="2">Cell membrane</location>
        <location evidence="2">Sarcolemma</location>
        <location evidence="2">T-tubule</location>
    </subcellularLocation>
    <subcellularLocation>
        <location evidence="1">Endoplasmic reticulum membrane</location>
        <topology evidence="1">Single-pass type III membrane protein</topology>
    </subcellularLocation>
    <subcellularLocation>
        <location evidence="4">Preautophagosomal structure membrane</location>
        <topology evidence="4">Single-pass type III membrane protein</topology>
    </subcellularLocation>
</comment>
<dbReference type="GO" id="GO:2001070">
    <property type="term" value="F:starch binding"/>
    <property type="evidence" value="ECO:0007669"/>
    <property type="project" value="InterPro"/>
</dbReference>
<evidence type="ECO:0000256" key="1">
    <source>
        <dbReference type="ARBA" id="ARBA00004643"/>
    </source>
</evidence>
<dbReference type="GO" id="GO:0005789">
    <property type="term" value="C:endoplasmic reticulum membrane"/>
    <property type="evidence" value="ECO:0007669"/>
    <property type="project" value="UniProtKB-SubCell"/>
</dbReference>
<dbReference type="RefSeq" id="XP_018527286.1">
    <property type="nucleotide sequence ID" value="XM_018671770.2"/>
</dbReference>
<evidence type="ECO:0000256" key="6">
    <source>
        <dbReference type="ARBA" id="ARBA00073038"/>
    </source>
</evidence>
<accession>A0AAJ7PIX7</accession>
<dbReference type="PANTHER" id="PTHR15048:SF0">
    <property type="entry name" value="STARCH-BINDING DOMAIN-CONTAINING PROTEIN 1"/>
    <property type="match status" value="1"/>
</dbReference>
<evidence type="ECO:0000256" key="3">
    <source>
        <dbReference type="ARBA" id="ARBA00053886"/>
    </source>
</evidence>
<evidence type="ECO:0000256" key="9">
    <source>
        <dbReference type="SAM" id="MobiDB-lite"/>
    </source>
</evidence>
<feature type="transmembrane region" description="Helical" evidence="10">
    <location>
        <begin position="30"/>
        <end position="48"/>
    </location>
</feature>
<feature type="region of interest" description="Disordered" evidence="9">
    <location>
        <begin position="334"/>
        <end position="370"/>
    </location>
</feature>
<dbReference type="CDD" id="cd05813">
    <property type="entry name" value="CBM20_genethonin_1"/>
    <property type="match status" value="1"/>
</dbReference>
<evidence type="ECO:0000256" key="5">
    <source>
        <dbReference type="ARBA" id="ARBA00062412"/>
    </source>
</evidence>
<feature type="compositionally biased region" description="Polar residues" evidence="9">
    <location>
        <begin position="1048"/>
        <end position="1057"/>
    </location>
</feature>
<keyword evidence="10" id="KW-0472">Membrane</keyword>
<keyword evidence="10" id="KW-0812">Transmembrane</keyword>
<dbReference type="CTD" id="8987"/>
<dbReference type="GO" id="GO:0034045">
    <property type="term" value="C:phagophore assembly site membrane"/>
    <property type="evidence" value="ECO:0007669"/>
    <property type="project" value="UniProtKB-SubCell"/>
</dbReference>
<keyword evidence="10" id="KW-1133">Transmembrane helix</keyword>
<dbReference type="Pfam" id="PF00686">
    <property type="entry name" value="CBM_20"/>
    <property type="match status" value="1"/>
</dbReference>
<comment type="subunit">
    <text evidence="5">Interacts with the ATG8 family proteins GABARAP and GABARAPL1. Interacts with several glycogen-associated proteins, such as GYS2 (liver glycogen synthase), GDE (glycogen debranching enzyme), GBE1 (glycogen branching enzyme 1) and EPM2A (Laforin).</text>
</comment>
<reference evidence="13" key="1">
    <citation type="submission" date="2025-08" db="UniProtKB">
        <authorList>
            <consortium name="RefSeq"/>
        </authorList>
    </citation>
    <scope>IDENTIFICATION</scope>
    <source>
        <tissue evidence="13">Brain</tissue>
    </source>
</reference>
<dbReference type="GO" id="GO:0030315">
    <property type="term" value="C:T-tubule"/>
    <property type="evidence" value="ECO:0007669"/>
    <property type="project" value="UniProtKB-SubCell"/>
</dbReference>
<feature type="domain" description="CBM20" evidence="11">
    <location>
        <begin position="1077"/>
        <end position="1176"/>
    </location>
</feature>
<feature type="compositionally biased region" description="Basic and acidic residues" evidence="9">
    <location>
        <begin position="1020"/>
        <end position="1034"/>
    </location>
</feature>
<evidence type="ECO:0000256" key="10">
    <source>
        <dbReference type="SAM" id="Phobius"/>
    </source>
</evidence>
<feature type="compositionally biased region" description="Basic and acidic residues" evidence="9">
    <location>
        <begin position="106"/>
        <end position="120"/>
    </location>
</feature>
<dbReference type="PROSITE" id="PS51166">
    <property type="entry name" value="CBM20"/>
    <property type="match status" value="1"/>
</dbReference>
<dbReference type="GO" id="GO:0061723">
    <property type="term" value="P:glycophagy"/>
    <property type="evidence" value="ECO:0007669"/>
    <property type="project" value="UniProtKB-ARBA"/>
</dbReference>
<evidence type="ECO:0000313" key="13">
    <source>
        <dbReference type="RefSeq" id="XP_018527286.1"/>
    </source>
</evidence>
<evidence type="ECO:0000313" key="12">
    <source>
        <dbReference type="Proteomes" id="UP000694890"/>
    </source>
</evidence>
<dbReference type="InterPro" id="IPR002044">
    <property type="entry name" value="CBM20"/>
</dbReference>
<dbReference type="InterPro" id="IPR013784">
    <property type="entry name" value="Carb-bd-like_fold"/>
</dbReference>